<sequence length="142" mass="15523">MLSTEGTSTPSVDVELDRAADDVLCFKPVCCQKKIVSSGGDVTDTGSVDCVFQYLVELAFGLKFSPLTQSNEIGVLAHHQSSGYSFSLTRITNSSGEVELVYNVVSLGTFERVAPEWMKETIIFSTSMCSVFFQRLSRVLDS</sequence>
<keyword evidence="3" id="KW-1185">Reference proteome</keyword>
<feature type="domain" description="DUF7806" evidence="1">
    <location>
        <begin position="48"/>
        <end position="140"/>
    </location>
</feature>
<dbReference type="Pfam" id="PF25091">
    <property type="entry name" value="DUF7806"/>
    <property type="match status" value="1"/>
</dbReference>
<dbReference type="PANTHER" id="PTHR35489">
    <property type="entry name" value="TITAN9"/>
    <property type="match status" value="1"/>
</dbReference>
<gene>
    <name evidence="2" type="ORF">PHJA_000994800</name>
</gene>
<proteinExistence type="predicted"/>
<organism evidence="2 3">
    <name type="scientific">Phtheirospermum japonicum</name>
    <dbReference type="NCBI Taxonomy" id="374723"/>
    <lineage>
        <taxon>Eukaryota</taxon>
        <taxon>Viridiplantae</taxon>
        <taxon>Streptophyta</taxon>
        <taxon>Embryophyta</taxon>
        <taxon>Tracheophyta</taxon>
        <taxon>Spermatophyta</taxon>
        <taxon>Magnoliopsida</taxon>
        <taxon>eudicotyledons</taxon>
        <taxon>Gunneridae</taxon>
        <taxon>Pentapetalae</taxon>
        <taxon>asterids</taxon>
        <taxon>lamiids</taxon>
        <taxon>Lamiales</taxon>
        <taxon>Orobanchaceae</taxon>
        <taxon>Orobanchaceae incertae sedis</taxon>
        <taxon>Phtheirospermum</taxon>
    </lineage>
</organism>
<comment type="caution">
    <text evidence="2">The sequence shown here is derived from an EMBL/GenBank/DDBJ whole genome shotgun (WGS) entry which is preliminary data.</text>
</comment>
<evidence type="ECO:0000259" key="1">
    <source>
        <dbReference type="Pfam" id="PF25091"/>
    </source>
</evidence>
<reference evidence="2" key="1">
    <citation type="submission" date="2020-07" db="EMBL/GenBank/DDBJ databases">
        <title>Ethylene signaling mediates host invasion by parasitic plants.</title>
        <authorList>
            <person name="Yoshida S."/>
        </authorList>
    </citation>
    <scope>NUCLEOTIDE SEQUENCE</scope>
    <source>
        <strain evidence="2">Okayama</strain>
    </source>
</reference>
<evidence type="ECO:0000313" key="3">
    <source>
        <dbReference type="Proteomes" id="UP000653305"/>
    </source>
</evidence>
<dbReference type="InterPro" id="IPR056708">
    <property type="entry name" value="DUF7806"/>
</dbReference>
<protein>
    <recommendedName>
        <fullName evidence="1">DUF7806 domain-containing protein</fullName>
    </recommendedName>
</protein>
<dbReference type="AlphaFoldDB" id="A0A830C2K3"/>
<accession>A0A830C2K3</accession>
<dbReference type="OrthoDB" id="759501at2759"/>
<dbReference type="Proteomes" id="UP000653305">
    <property type="component" value="Unassembled WGS sequence"/>
</dbReference>
<dbReference type="PANTHER" id="PTHR35489:SF2">
    <property type="entry name" value="TITAN9"/>
    <property type="match status" value="1"/>
</dbReference>
<evidence type="ECO:0000313" key="2">
    <source>
        <dbReference type="EMBL" id="GFP88511.1"/>
    </source>
</evidence>
<dbReference type="GO" id="GO:0003006">
    <property type="term" value="P:developmental process involved in reproduction"/>
    <property type="evidence" value="ECO:0007669"/>
    <property type="project" value="TreeGrafter"/>
</dbReference>
<dbReference type="EMBL" id="BMAC01000168">
    <property type="protein sequence ID" value="GFP88511.1"/>
    <property type="molecule type" value="Genomic_DNA"/>
</dbReference>
<name>A0A830C2K3_9LAMI</name>